<dbReference type="InterPro" id="IPR006094">
    <property type="entry name" value="Oxid_FAD_bind_N"/>
</dbReference>
<dbReference type="PANTHER" id="PTHR43716">
    <property type="entry name" value="D-2-HYDROXYGLUTARATE DEHYDROGENASE, MITOCHONDRIAL"/>
    <property type="match status" value="1"/>
</dbReference>
<dbReference type="InterPro" id="IPR016166">
    <property type="entry name" value="FAD-bd_PCMH"/>
</dbReference>
<keyword evidence="4" id="KW-0274">FAD</keyword>
<dbReference type="FunFam" id="3.30.70.2190:FF:000001">
    <property type="entry name" value="D-2-hydroxyglutarate dehydrogenase mitochondrial"/>
    <property type="match status" value="1"/>
</dbReference>
<dbReference type="PROSITE" id="PS51387">
    <property type="entry name" value="FAD_PCMH"/>
    <property type="match status" value="1"/>
</dbReference>
<dbReference type="InterPro" id="IPR036318">
    <property type="entry name" value="FAD-bd_PCMH-like_sf"/>
</dbReference>
<dbReference type="GO" id="GO:0071949">
    <property type="term" value="F:FAD binding"/>
    <property type="evidence" value="ECO:0007669"/>
    <property type="project" value="InterPro"/>
</dbReference>
<sequence>MKDSVINPPVSRADIEYFSGLGVSVVHNEEQLEAKFNVDALGKYHGDAQVALFPTSTLQVSDILAYCNQRGISVVTQGGNSGVCGGAIAHQGEVILSLRDMNKVRDMDVISGVLVAESGCVLEDLDNYAQKQGYTVPVDLGARKKCMIGGNVSTNAGGLRYLRYGSMHGSVLGLEVVLPDGRILDSLFTLKKDASGYDIKQLFIGAEGTLGVVTAVAISLAPKPRASQLAVLGLQDFSKIQRAFVLARQNLGEIVSAFEFWEKRCNELVVEYESYNSPLSNSHEFYVLIETRGSCLRHDMEKLDTFLECLRGEELIDESRVVRDVEDMDKTWLFRSQMAHAHSKSGHMHVYDFSLPSKHQYELLVAVKGHLEQAGLYGKPGMPVSDVTIFGHVGDDNIHLQVIAQEFGGVVEEAMEPWVYEWVGSHGGSVAAEHGLGSHKGQFLKYSKSPVLIETMKSIKQLLDPKNIMNPGKHVSRA</sequence>
<dbReference type="FunFam" id="1.10.45.10:FF:000001">
    <property type="entry name" value="D-lactate dehydrogenase mitochondrial"/>
    <property type="match status" value="1"/>
</dbReference>
<evidence type="ECO:0000256" key="6">
    <source>
        <dbReference type="ARBA" id="ARBA00051436"/>
    </source>
</evidence>
<dbReference type="GO" id="GO:0005739">
    <property type="term" value="C:mitochondrion"/>
    <property type="evidence" value="ECO:0007669"/>
    <property type="project" value="TreeGrafter"/>
</dbReference>
<dbReference type="Gene3D" id="1.10.45.10">
    <property type="entry name" value="Vanillyl-alcohol Oxidase, Chain A, domain 4"/>
    <property type="match status" value="1"/>
</dbReference>
<organism evidence="8 9">
    <name type="scientific">Coemansia pectinata</name>
    <dbReference type="NCBI Taxonomy" id="1052879"/>
    <lineage>
        <taxon>Eukaryota</taxon>
        <taxon>Fungi</taxon>
        <taxon>Fungi incertae sedis</taxon>
        <taxon>Zoopagomycota</taxon>
        <taxon>Kickxellomycotina</taxon>
        <taxon>Kickxellomycetes</taxon>
        <taxon>Kickxellales</taxon>
        <taxon>Kickxellaceae</taxon>
        <taxon>Coemansia</taxon>
    </lineage>
</organism>
<dbReference type="Pfam" id="PF02913">
    <property type="entry name" value="FAD-oxidase_C"/>
    <property type="match status" value="1"/>
</dbReference>
<keyword evidence="5 8" id="KW-0560">Oxidoreductase</keyword>
<feature type="domain" description="FAD-binding PCMH-type" evidence="7">
    <location>
        <begin position="44"/>
        <end position="223"/>
    </location>
</feature>
<dbReference type="AlphaFoldDB" id="A0A9W8GSF3"/>
<evidence type="ECO:0000313" key="9">
    <source>
        <dbReference type="Proteomes" id="UP001140011"/>
    </source>
</evidence>
<dbReference type="SUPFAM" id="SSF55103">
    <property type="entry name" value="FAD-linked oxidases, C-terminal domain"/>
    <property type="match status" value="1"/>
</dbReference>
<accession>A0A9W8GSF3</accession>
<dbReference type="Gene3D" id="3.30.70.2190">
    <property type="match status" value="1"/>
</dbReference>
<reference evidence="8" key="1">
    <citation type="submission" date="2022-07" db="EMBL/GenBank/DDBJ databases">
        <title>Phylogenomic reconstructions and comparative analyses of Kickxellomycotina fungi.</title>
        <authorList>
            <person name="Reynolds N.K."/>
            <person name="Stajich J.E."/>
            <person name="Barry K."/>
            <person name="Grigoriev I.V."/>
            <person name="Crous P."/>
            <person name="Smith M.E."/>
        </authorList>
    </citation>
    <scope>NUCLEOTIDE SEQUENCE</scope>
    <source>
        <strain evidence="8">BCRC 34297</strain>
    </source>
</reference>
<comment type="cofactor">
    <cofactor evidence="1">
        <name>FAD</name>
        <dbReference type="ChEBI" id="CHEBI:57692"/>
    </cofactor>
</comment>
<dbReference type="InterPro" id="IPR016171">
    <property type="entry name" value="Vanillyl_alc_oxidase_C-sub2"/>
</dbReference>
<dbReference type="PANTHER" id="PTHR43716:SF1">
    <property type="entry name" value="D-2-HYDROXYGLUTARATE DEHYDROGENASE, MITOCHONDRIAL"/>
    <property type="match status" value="1"/>
</dbReference>
<comment type="catalytic activity">
    <reaction evidence="6">
        <text>(R)-lactate + 2 Fe(III)-[cytochrome c] = 2 Fe(II)-[cytochrome c] + pyruvate + 2 H(+)</text>
        <dbReference type="Rhea" id="RHEA:13521"/>
        <dbReference type="Rhea" id="RHEA-COMP:10350"/>
        <dbReference type="Rhea" id="RHEA-COMP:14399"/>
        <dbReference type="ChEBI" id="CHEBI:15361"/>
        <dbReference type="ChEBI" id="CHEBI:15378"/>
        <dbReference type="ChEBI" id="CHEBI:16004"/>
        <dbReference type="ChEBI" id="CHEBI:29033"/>
        <dbReference type="ChEBI" id="CHEBI:29034"/>
        <dbReference type="EC" id="1.1.2.4"/>
    </reaction>
</comment>
<evidence type="ECO:0000313" key="8">
    <source>
        <dbReference type="EMBL" id="KAJ2749978.1"/>
    </source>
</evidence>
<keyword evidence="3" id="KW-0285">Flavoprotein</keyword>
<dbReference type="EC" id="1.1.99.40" evidence="8"/>
<proteinExistence type="inferred from homology"/>
<dbReference type="Pfam" id="PF01565">
    <property type="entry name" value="FAD_binding_4"/>
    <property type="match status" value="1"/>
</dbReference>
<evidence type="ECO:0000256" key="5">
    <source>
        <dbReference type="ARBA" id="ARBA00023002"/>
    </source>
</evidence>
<dbReference type="Gene3D" id="3.30.70.2740">
    <property type="match status" value="1"/>
</dbReference>
<gene>
    <name evidence="8" type="primary">DLD2_2</name>
    <name evidence="8" type="ORF">GGI19_005364</name>
</gene>
<dbReference type="GO" id="GO:0004458">
    <property type="term" value="F:D-lactate dehydrogenase (cytochrome) activity"/>
    <property type="evidence" value="ECO:0007669"/>
    <property type="project" value="UniProtKB-EC"/>
</dbReference>
<evidence type="ECO:0000256" key="4">
    <source>
        <dbReference type="ARBA" id="ARBA00022827"/>
    </source>
</evidence>
<name>A0A9W8GSF3_9FUNG</name>
<dbReference type="Gene3D" id="3.30.43.10">
    <property type="entry name" value="Uridine Diphospho-n-acetylenolpyruvylglucosamine Reductase, domain 2"/>
    <property type="match status" value="1"/>
</dbReference>
<dbReference type="Gene3D" id="3.30.465.10">
    <property type="match status" value="1"/>
</dbReference>
<dbReference type="Proteomes" id="UP001140011">
    <property type="component" value="Unassembled WGS sequence"/>
</dbReference>
<evidence type="ECO:0000256" key="3">
    <source>
        <dbReference type="ARBA" id="ARBA00022630"/>
    </source>
</evidence>
<comment type="similarity">
    <text evidence="2">Belongs to the FAD-binding oxidoreductase/transferase type 4 family.</text>
</comment>
<comment type="caution">
    <text evidence="8">The sequence shown here is derived from an EMBL/GenBank/DDBJ whole genome shotgun (WGS) entry which is preliminary data.</text>
</comment>
<protein>
    <submittedName>
        <fullName evidence="8">D-lactate ferricytochrome c oxidoreductase</fullName>
        <ecNumber evidence="8">1.1.99.40</ecNumber>
    </submittedName>
</protein>
<evidence type="ECO:0000256" key="2">
    <source>
        <dbReference type="ARBA" id="ARBA00008000"/>
    </source>
</evidence>
<dbReference type="InterPro" id="IPR016169">
    <property type="entry name" value="FAD-bd_PCMH_sub2"/>
</dbReference>
<keyword evidence="9" id="KW-1185">Reference proteome</keyword>
<dbReference type="InterPro" id="IPR004113">
    <property type="entry name" value="FAD-bd_oxidored_4_C"/>
</dbReference>
<dbReference type="OrthoDB" id="5332616at2759"/>
<dbReference type="EMBL" id="JANBUH010000656">
    <property type="protein sequence ID" value="KAJ2749978.1"/>
    <property type="molecule type" value="Genomic_DNA"/>
</dbReference>
<dbReference type="FunFam" id="3.30.465.10:FF:000001">
    <property type="entry name" value="D-2-hydroxyglutarate dehydrogenase, mitochondrial"/>
    <property type="match status" value="1"/>
</dbReference>
<dbReference type="InterPro" id="IPR016167">
    <property type="entry name" value="FAD-bd_PCMH_sub1"/>
</dbReference>
<dbReference type="InterPro" id="IPR051264">
    <property type="entry name" value="FAD-oxidored/transferase_4"/>
</dbReference>
<evidence type="ECO:0000256" key="1">
    <source>
        <dbReference type="ARBA" id="ARBA00001974"/>
    </source>
</evidence>
<dbReference type="InterPro" id="IPR016164">
    <property type="entry name" value="FAD-linked_Oxase-like_C"/>
</dbReference>
<evidence type="ECO:0000259" key="7">
    <source>
        <dbReference type="PROSITE" id="PS51387"/>
    </source>
</evidence>
<dbReference type="SUPFAM" id="SSF56176">
    <property type="entry name" value="FAD-binding/transporter-associated domain-like"/>
    <property type="match status" value="1"/>
</dbReference>